<name>Q5FN93_GLUOX</name>
<keyword evidence="1" id="KW-0732">Signal</keyword>
<dbReference type="KEGG" id="gox:GOX2423"/>
<evidence type="ECO:0000313" key="3">
    <source>
        <dbReference type="Proteomes" id="UP000006375"/>
    </source>
</evidence>
<protein>
    <submittedName>
        <fullName evidence="2">Uncharacterized protein</fullName>
    </submittedName>
</protein>
<dbReference type="AlphaFoldDB" id="Q5FN93"/>
<proteinExistence type="predicted"/>
<dbReference type="Proteomes" id="UP000006375">
    <property type="component" value="Chromosome"/>
</dbReference>
<feature type="signal peptide" evidence="1">
    <location>
        <begin position="1"/>
        <end position="23"/>
    </location>
</feature>
<evidence type="ECO:0000313" key="2">
    <source>
        <dbReference type="EMBL" id="AAW62154.1"/>
    </source>
</evidence>
<feature type="chain" id="PRO_5004256284" evidence="1">
    <location>
        <begin position="24"/>
        <end position="478"/>
    </location>
</feature>
<gene>
    <name evidence="2" type="ordered locus">GOX2423</name>
</gene>
<organism evidence="2 3">
    <name type="scientific">Gluconobacter oxydans (strain 621H)</name>
    <name type="common">Gluconobacter suboxydans</name>
    <dbReference type="NCBI Taxonomy" id="290633"/>
    <lineage>
        <taxon>Bacteria</taxon>
        <taxon>Pseudomonadati</taxon>
        <taxon>Pseudomonadota</taxon>
        <taxon>Alphaproteobacteria</taxon>
        <taxon>Acetobacterales</taxon>
        <taxon>Acetobacteraceae</taxon>
        <taxon>Gluconobacter</taxon>
    </lineage>
</organism>
<keyword evidence="3" id="KW-1185">Reference proteome</keyword>
<reference evidence="2 3" key="1">
    <citation type="journal article" date="2005" name="Nat. Biotechnol.">
        <title>Complete genome sequence of the acetic acid bacterium Gluconobacter oxydans.</title>
        <authorList>
            <person name="Prust C."/>
            <person name="Hoffmeister M."/>
            <person name="Liesegang H."/>
            <person name="Wiezer A."/>
            <person name="Fricke W.F."/>
            <person name="Ehrenreich A."/>
            <person name="Gottschalk G."/>
            <person name="Deppenmeier U."/>
        </authorList>
    </citation>
    <scope>NUCLEOTIDE SEQUENCE [LARGE SCALE GENOMIC DNA]</scope>
    <source>
        <strain evidence="2 3">621H</strain>
    </source>
</reference>
<sequence length="478" mass="49864">MKLFPLPFMVCGVMALFVTTAQGQTFPYNAKPAWKSYMTTGNPSDIVSSPTVAAAIGAKVDATNGQSLGQTIRSSTIQAGSLDGLQTVGNVGTASRTLSAYLSDAVNVLNYGGAAGSTDSSAALSGAMSAMAANGSTLVFPYASSGYTLSSAGSYTVTTPGSWDFRGSHITGAGVGDPGTGTGTLLSPYTNPYLITSNRKWIYDPAAIPQPANGTLVAESLECLPNRVNSANANANRNWIACRYVGADTGTGGTSSIDLSTEVENWVLNVSGNHGLAFEIDTNFNAAVTDKQWTTGLFLTGGGAAGTNVNSVALSIMHSDYKGGWLPWTTGISIRETTDQIQQYKSSASEAGYFQQAFDETNTLISWLDKMGNRTDQIVTAKKGFVATAPSGFDDFQATRQTSADTGFFIRYFDENANMLASVDKSGGATFAALAVTNHSTPTASTTCARGEMHADDSHLYVCTSTGTYKSVALTAIQ</sequence>
<dbReference type="RefSeq" id="WP_011253923.1">
    <property type="nucleotide sequence ID" value="NC_006677.1"/>
</dbReference>
<dbReference type="HOGENOM" id="CLU_613597_0_0_5"/>
<dbReference type="EMBL" id="CP000009">
    <property type="protein sequence ID" value="AAW62154.1"/>
    <property type="molecule type" value="Genomic_DNA"/>
</dbReference>
<accession>Q5FN93</accession>
<dbReference type="STRING" id="290633.GOX2423"/>
<evidence type="ECO:0000256" key="1">
    <source>
        <dbReference type="SAM" id="SignalP"/>
    </source>
</evidence>